<keyword evidence="1" id="KW-1133">Transmembrane helix</keyword>
<sequence>MTSNSKSLFSSFKKYFTYPAAEDILEEKMAANPYYPFSLVRGKELEFSVRYTILYISIAGFILSIILLISWITRVIPSNAFFILPLVLMIVSIASIWNYKETRYYTLRPKSREYLFSHNKTVHVHGQYYNIYIRLRCEVRSGSKPYYHLILNGYEIDARRISGSSTNVEKLRRLGQKIAGNLNLNYFDDMNASPHHVIRHFRMDKQVFSFRRD</sequence>
<evidence type="ECO:0000256" key="1">
    <source>
        <dbReference type="SAM" id="Phobius"/>
    </source>
</evidence>
<reference evidence="2 3" key="1">
    <citation type="submission" date="2016-07" db="EMBL/GenBank/DDBJ databases">
        <title>Pervasive Adenine N6-methylation of Active Genes in Fungi.</title>
        <authorList>
            <consortium name="DOE Joint Genome Institute"/>
            <person name="Mondo S.J."/>
            <person name="Dannebaum R.O."/>
            <person name="Kuo R.C."/>
            <person name="Labutti K."/>
            <person name="Haridas S."/>
            <person name="Kuo A."/>
            <person name="Salamov A."/>
            <person name="Ahrendt S.R."/>
            <person name="Lipzen A."/>
            <person name="Sullivan W."/>
            <person name="Andreopoulos W.B."/>
            <person name="Clum A."/>
            <person name="Lindquist E."/>
            <person name="Daum C."/>
            <person name="Ramamoorthy G.K."/>
            <person name="Gryganskyi A."/>
            <person name="Culley D."/>
            <person name="Magnuson J.K."/>
            <person name="James T.Y."/>
            <person name="O'Malley M.A."/>
            <person name="Stajich J.E."/>
            <person name="Spatafora J.W."/>
            <person name="Visel A."/>
            <person name="Grigoriev I.V."/>
        </authorList>
    </citation>
    <scope>NUCLEOTIDE SEQUENCE [LARGE SCALE GENOMIC DNA]</scope>
    <source>
        <strain evidence="2 3">JEL800</strain>
    </source>
</reference>
<keyword evidence="3" id="KW-1185">Reference proteome</keyword>
<proteinExistence type="predicted"/>
<dbReference type="AlphaFoldDB" id="A0A1Y2CMM8"/>
<keyword evidence="1" id="KW-0812">Transmembrane</keyword>
<gene>
    <name evidence="2" type="ORF">BCR33DRAFT_714667</name>
</gene>
<dbReference type="OrthoDB" id="5519333at2759"/>
<comment type="caution">
    <text evidence="2">The sequence shown here is derived from an EMBL/GenBank/DDBJ whole genome shotgun (WGS) entry which is preliminary data.</text>
</comment>
<protein>
    <submittedName>
        <fullName evidence="2">Uncharacterized protein</fullName>
    </submittedName>
</protein>
<evidence type="ECO:0000313" key="2">
    <source>
        <dbReference type="EMBL" id="ORY48280.1"/>
    </source>
</evidence>
<keyword evidence="1" id="KW-0472">Membrane</keyword>
<dbReference type="EMBL" id="MCGO01000012">
    <property type="protein sequence ID" value="ORY48280.1"/>
    <property type="molecule type" value="Genomic_DNA"/>
</dbReference>
<feature type="transmembrane region" description="Helical" evidence="1">
    <location>
        <begin position="79"/>
        <end position="99"/>
    </location>
</feature>
<accession>A0A1Y2CMM8</accession>
<dbReference type="InterPro" id="IPR027861">
    <property type="entry name" value="TMEM249"/>
</dbReference>
<name>A0A1Y2CMM8_9FUNG</name>
<dbReference type="Pfam" id="PF15158">
    <property type="entry name" value="TMEM249"/>
    <property type="match status" value="1"/>
</dbReference>
<organism evidence="2 3">
    <name type="scientific">Rhizoclosmatium globosum</name>
    <dbReference type="NCBI Taxonomy" id="329046"/>
    <lineage>
        <taxon>Eukaryota</taxon>
        <taxon>Fungi</taxon>
        <taxon>Fungi incertae sedis</taxon>
        <taxon>Chytridiomycota</taxon>
        <taxon>Chytridiomycota incertae sedis</taxon>
        <taxon>Chytridiomycetes</taxon>
        <taxon>Chytridiales</taxon>
        <taxon>Chytriomycetaceae</taxon>
        <taxon>Rhizoclosmatium</taxon>
    </lineage>
</organism>
<dbReference type="Proteomes" id="UP000193642">
    <property type="component" value="Unassembled WGS sequence"/>
</dbReference>
<feature type="transmembrane region" description="Helical" evidence="1">
    <location>
        <begin position="51"/>
        <end position="73"/>
    </location>
</feature>
<evidence type="ECO:0000313" key="3">
    <source>
        <dbReference type="Proteomes" id="UP000193642"/>
    </source>
</evidence>
<dbReference type="STRING" id="329046.A0A1Y2CMM8"/>
<dbReference type="PANTHER" id="PTHR35442">
    <property type="entry name" value="TRANSMEMBRANE PROTEIN 249"/>
    <property type="match status" value="1"/>
</dbReference>
<dbReference type="PANTHER" id="PTHR35442:SF1">
    <property type="entry name" value="CATION CHANNEL SPERM-ASSOCIATED AUXILIARY SUBUNIT TMEM249"/>
    <property type="match status" value="1"/>
</dbReference>